<proteinExistence type="predicted"/>
<evidence type="ECO:0000256" key="3">
    <source>
        <dbReference type="ARBA" id="ARBA00022989"/>
    </source>
</evidence>
<protein>
    <recommendedName>
        <fullName evidence="8">Membrane transporter</fullName>
    </recommendedName>
</protein>
<dbReference type="PANTHER" id="PTHR11662:SF405">
    <property type="entry name" value="PROTEIN CBG12249"/>
    <property type="match status" value="1"/>
</dbReference>
<evidence type="ECO:0000256" key="2">
    <source>
        <dbReference type="ARBA" id="ARBA00022692"/>
    </source>
</evidence>
<reference evidence="6" key="1">
    <citation type="submission" date="2023-10" db="EMBL/GenBank/DDBJ databases">
        <title>Genome assembly of Pristionchus species.</title>
        <authorList>
            <person name="Yoshida K."/>
            <person name="Sommer R.J."/>
        </authorList>
    </citation>
    <scope>NUCLEOTIDE SEQUENCE</scope>
    <source>
        <strain evidence="6">RS0144</strain>
    </source>
</reference>
<sequence>PSLISLQSHRFRICVLLMLALFHSVAMKVNLNKAIVATVDLRYFREYWNRTSSDYQEIENENSAHDDNGVWGSLRWEPPMQPILFSATFYGSLLTLAFTSRLIQRVGAKAVLAVSTAVSIAATAATPFLSEYSFACLFAARTVMGAAESFVGPSIGRLRPVGLHQTSESR</sequence>
<dbReference type="AlphaFoldDB" id="A0AAV5SX40"/>
<dbReference type="GO" id="GO:0016020">
    <property type="term" value="C:membrane"/>
    <property type="evidence" value="ECO:0007669"/>
    <property type="project" value="UniProtKB-SubCell"/>
</dbReference>
<keyword evidence="2 5" id="KW-0812">Transmembrane</keyword>
<feature type="transmembrane region" description="Helical" evidence="5">
    <location>
        <begin position="83"/>
        <end position="103"/>
    </location>
</feature>
<dbReference type="SUPFAM" id="SSF103473">
    <property type="entry name" value="MFS general substrate transporter"/>
    <property type="match status" value="1"/>
</dbReference>
<dbReference type="GO" id="GO:0006820">
    <property type="term" value="P:monoatomic anion transport"/>
    <property type="evidence" value="ECO:0007669"/>
    <property type="project" value="TreeGrafter"/>
</dbReference>
<keyword evidence="7" id="KW-1185">Reference proteome</keyword>
<evidence type="ECO:0000313" key="6">
    <source>
        <dbReference type="EMBL" id="GMS87710.1"/>
    </source>
</evidence>
<evidence type="ECO:0000256" key="4">
    <source>
        <dbReference type="ARBA" id="ARBA00023136"/>
    </source>
</evidence>
<dbReference type="GO" id="GO:0022857">
    <property type="term" value="F:transmembrane transporter activity"/>
    <property type="evidence" value="ECO:0007669"/>
    <property type="project" value="InterPro"/>
</dbReference>
<dbReference type="EMBL" id="BTSX01000003">
    <property type="protein sequence ID" value="GMS87710.1"/>
    <property type="molecule type" value="Genomic_DNA"/>
</dbReference>
<comment type="subcellular location">
    <subcellularLocation>
        <location evidence="1">Membrane</location>
        <topology evidence="1">Multi-pass membrane protein</topology>
    </subcellularLocation>
</comment>
<evidence type="ECO:0000313" key="7">
    <source>
        <dbReference type="Proteomes" id="UP001432027"/>
    </source>
</evidence>
<gene>
    <name evidence="6" type="ORF">PENTCL1PPCAC_9885</name>
</gene>
<feature type="non-terminal residue" evidence="6">
    <location>
        <position position="1"/>
    </location>
</feature>
<feature type="transmembrane region" description="Helical" evidence="5">
    <location>
        <begin position="12"/>
        <end position="31"/>
    </location>
</feature>
<evidence type="ECO:0008006" key="8">
    <source>
        <dbReference type="Google" id="ProtNLM"/>
    </source>
</evidence>
<dbReference type="Proteomes" id="UP001432027">
    <property type="component" value="Unassembled WGS sequence"/>
</dbReference>
<dbReference type="InterPro" id="IPR011701">
    <property type="entry name" value="MFS"/>
</dbReference>
<dbReference type="Pfam" id="PF07690">
    <property type="entry name" value="MFS_1"/>
    <property type="match status" value="1"/>
</dbReference>
<evidence type="ECO:0000256" key="1">
    <source>
        <dbReference type="ARBA" id="ARBA00004141"/>
    </source>
</evidence>
<comment type="caution">
    <text evidence="6">The sequence shown here is derived from an EMBL/GenBank/DDBJ whole genome shotgun (WGS) entry which is preliminary data.</text>
</comment>
<accession>A0AAV5SX40</accession>
<keyword evidence="3 5" id="KW-1133">Transmembrane helix</keyword>
<name>A0AAV5SX40_9BILA</name>
<dbReference type="Gene3D" id="1.20.1250.20">
    <property type="entry name" value="MFS general substrate transporter like domains"/>
    <property type="match status" value="1"/>
</dbReference>
<dbReference type="PANTHER" id="PTHR11662">
    <property type="entry name" value="SOLUTE CARRIER FAMILY 17"/>
    <property type="match status" value="1"/>
</dbReference>
<dbReference type="InterPro" id="IPR036259">
    <property type="entry name" value="MFS_trans_sf"/>
</dbReference>
<keyword evidence="4 5" id="KW-0472">Membrane</keyword>
<organism evidence="6 7">
    <name type="scientific">Pristionchus entomophagus</name>
    <dbReference type="NCBI Taxonomy" id="358040"/>
    <lineage>
        <taxon>Eukaryota</taxon>
        <taxon>Metazoa</taxon>
        <taxon>Ecdysozoa</taxon>
        <taxon>Nematoda</taxon>
        <taxon>Chromadorea</taxon>
        <taxon>Rhabditida</taxon>
        <taxon>Rhabditina</taxon>
        <taxon>Diplogasteromorpha</taxon>
        <taxon>Diplogasteroidea</taxon>
        <taxon>Neodiplogasteridae</taxon>
        <taxon>Pristionchus</taxon>
    </lineage>
</organism>
<feature type="transmembrane region" description="Helical" evidence="5">
    <location>
        <begin position="110"/>
        <end position="129"/>
    </location>
</feature>
<evidence type="ECO:0000256" key="5">
    <source>
        <dbReference type="SAM" id="Phobius"/>
    </source>
</evidence>
<dbReference type="InterPro" id="IPR050382">
    <property type="entry name" value="MFS_Na/Anion_cotransporter"/>
</dbReference>